<evidence type="ECO:0000259" key="3">
    <source>
        <dbReference type="Pfam" id="PF18678"/>
    </source>
</evidence>
<evidence type="ECO:0000313" key="4">
    <source>
        <dbReference type="EMBL" id="MEU0709479.1"/>
    </source>
</evidence>
<dbReference type="EMBL" id="JBEXZR010000016">
    <property type="protein sequence ID" value="MEU0709479.1"/>
    <property type="molecule type" value="Genomic_DNA"/>
</dbReference>
<evidence type="ECO:0000256" key="1">
    <source>
        <dbReference type="SAM" id="MobiDB-lite"/>
    </source>
</evidence>
<dbReference type="InterPro" id="IPR044859">
    <property type="entry name" value="Allene_oxi_cyc_Dirigent"/>
</dbReference>
<keyword evidence="2" id="KW-1133">Transmembrane helix</keyword>
<reference evidence="4 5" key="1">
    <citation type="submission" date="2024-06" db="EMBL/GenBank/DDBJ databases">
        <title>The Natural Products Discovery Center: Release of the First 8490 Sequenced Strains for Exploring Actinobacteria Biosynthetic Diversity.</title>
        <authorList>
            <person name="Kalkreuter E."/>
            <person name="Kautsar S.A."/>
            <person name="Yang D."/>
            <person name="Bader C.D."/>
            <person name="Teijaro C.N."/>
            <person name="Fluegel L."/>
            <person name="Davis C.M."/>
            <person name="Simpson J.R."/>
            <person name="Lauterbach L."/>
            <person name="Steele A.D."/>
            <person name="Gui C."/>
            <person name="Meng S."/>
            <person name="Li G."/>
            <person name="Viehrig K."/>
            <person name="Ye F."/>
            <person name="Su P."/>
            <person name="Kiefer A.F."/>
            <person name="Nichols A."/>
            <person name="Cepeda A.J."/>
            <person name="Yan W."/>
            <person name="Fan B."/>
            <person name="Jiang Y."/>
            <person name="Adhikari A."/>
            <person name="Zheng C.-J."/>
            <person name="Schuster L."/>
            <person name="Cowan T.M."/>
            <person name="Smanski M.J."/>
            <person name="Chevrette M.G."/>
            <person name="De Carvalho L.P.S."/>
            <person name="Shen B."/>
        </authorList>
    </citation>
    <scope>NUCLEOTIDE SEQUENCE [LARGE SCALE GENOMIC DNA]</scope>
    <source>
        <strain evidence="4 5">NPDC006337</strain>
    </source>
</reference>
<evidence type="ECO:0000313" key="5">
    <source>
        <dbReference type="Proteomes" id="UP001550378"/>
    </source>
</evidence>
<comment type="caution">
    <text evidence="4">The sequence shown here is derived from an EMBL/GenBank/DDBJ whole genome shotgun (WGS) entry which is preliminary data.</text>
</comment>
<dbReference type="Gene3D" id="2.40.480.10">
    <property type="entry name" value="Allene oxide cyclase-like"/>
    <property type="match status" value="1"/>
</dbReference>
<organism evidence="4 5">
    <name type="scientific">Streptomyces lavendulocolor</name>
    <dbReference type="NCBI Taxonomy" id="67316"/>
    <lineage>
        <taxon>Bacteria</taxon>
        <taxon>Bacillati</taxon>
        <taxon>Actinomycetota</taxon>
        <taxon>Actinomycetes</taxon>
        <taxon>Kitasatosporales</taxon>
        <taxon>Streptomycetaceae</taxon>
        <taxon>Streptomyces</taxon>
    </lineage>
</organism>
<feature type="transmembrane region" description="Helical" evidence="2">
    <location>
        <begin position="25"/>
        <end position="49"/>
    </location>
</feature>
<feature type="compositionally biased region" description="Polar residues" evidence="1">
    <location>
        <begin position="1"/>
        <end position="12"/>
    </location>
</feature>
<dbReference type="InterPro" id="IPR041013">
    <property type="entry name" value="AOC-like"/>
</dbReference>
<dbReference type="Proteomes" id="UP001550378">
    <property type="component" value="Unassembled WGS sequence"/>
</dbReference>
<feature type="region of interest" description="Disordered" evidence="1">
    <location>
        <begin position="1"/>
        <end position="22"/>
    </location>
</feature>
<name>A0ABV2W7H1_9ACTN</name>
<keyword evidence="2" id="KW-0472">Membrane</keyword>
<evidence type="ECO:0000256" key="2">
    <source>
        <dbReference type="SAM" id="Phobius"/>
    </source>
</evidence>
<keyword evidence="2" id="KW-0812">Transmembrane</keyword>
<dbReference type="Pfam" id="PF18678">
    <property type="entry name" value="AOC_like"/>
    <property type="match status" value="1"/>
</dbReference>
<feature type="domain" description="Allene oxide cyclase barrel-like" evidence="3">
    <location>
        <begin position="66"/>
        <end position="182"/>
    </location>
</feature>
<protein>
    <recommendedName>
        <fullName evidence="3">Allene oxide cyclase barrel-like domain-containing protein</fullName>
    </recommendedName>
</protein>
<gene>
    <name evidence="4" type="ORF">ABZ508_19180</name>
</gene>
<proteinExistence type="predicted"/>
<sequence length="184" mass="18928">MSNTGPAPTTTAVPRRDRRGTRRRAALPVLAAASLAAVAAVVAVGGTAVGSANAGPARKGGVEILELEVRNDQYTAVDLGPEGPGLGDMDVYSGTAVKDGKAVGRGGGTCQVVHVKGAELTSQCQLTMEVAQGSVTLQSLWTKGAGLLDMAVTGGTGVYREARGTARFWDIGTPDERVRLEIRR</sequence>
<keyword evidence="5" id="KW-1185">Reference proteome</keyword>
<dbReference type="RefSeq" id="WP_359653145.1">
    <property type="nucleotide sequence ID" value="NZ_JBEXZP010000016.1"/>
</dbReference>
<accession>A0ABV2W7H1</accession>